<reference evidence="11 12" key="1">
    <citation type="journal article" date="2019" name="Sci. Data">
        <title>Hybrid genome assembly and annotation of Danionella translucida.</title>
        <authorList>
            <person name="Kadobianskyi M."/>
            <person name="Schulze L."/>
            <person name="Schuelke M."/>
            <person name="Judkewitz B."/>
        </authorList>
    </citation>
    <scope>NUCLEOTIDE SEQUENCE [LARGE SCALE GENOMIC DNA]</scope>
    <source>
        <strain evidence="11 12">Bolton</strain>
    </source>
</reference>
<evidence type="ECO:0000256" key="3">
    <source>
        <dbReference type="ARBA" id="ARBA00022729"/>
    </source>
</evidence>
<evidence type="ECO:0000256" key="8">
    <source>
        <dbReference type="PROSITE-ProRule" id="PRU00302"/>
    </source>
</evidence>
<comment type="subcellular location">
    <subcellularLocation>
        <location evidence="1">Membrane</location>
    </subcellularLocation>
</comment>
<organism evidence="11 12">
    <name type="scientific">Danionella cerebrum</name>
    <dbReference type="NCBI Taxonomy" id="2873325"/>
    <lineage>
        <taxon>Eukaryota</taxon>
        <taxon>Metazoa</taxon>
        <taxon>Chordata</taxon>
        <taxon>Craniata</taxon>
        <taxon>Vertebrata</taxon>
        <taxon>Euteleostomi</taxon>
        <taxon>Actinopterygii</taxon>
        <taxon>Neopterygii</taxon>
        <taxon>Teleostei</taxon>
        <taxon>Ostariophysi</taxon>
        <taxon>Cypriniformes</taxon>
        <taxon>Danionidae</taxon>
        <taxon>Danioninae</taxon>
        <taxon>Danionella</taxon>
    </lineage>
</organism>
<dbReference type="SMART" id="SM00032">
    <property type="entry name" value="CCP"/>
    <property type="match status" value="4"/>
</dbReference>
<comment type="caution">
    <text evidence="11">The sequence shown here is derived from an EMBL/GenBank/DDBJ whole genome shotgun (WGS) entry which is preliminary data.</text>
</comment>
<dbReference type="SUPFAM" id="SSF57535">
    <property type="entry name" value="Complement control module/SCR domain"/>
    <property type="match status" value="4"/>
</dbReference>
<dbReference type="FunFam" id="2.10.70.10:FF:000011">
    <property type="entry name" value="CUB and sushi domain-containing protein 3 isoform A"/>
    <property type="match status" value="3"/>
</dbReference>
<keyword evidence="3" id="KW-0732">Signal</keyword>
<feature type="disulfide bond" evidence="8">
    <location>
        <begin position="306"/>
        <end position="333"/>
    </location>
</feature>
<dbReference type="OrthoDB" id="5804959at2759"/>
<dbReference type="Pfam" id="PF00084">
    <property type="entry name" value="Sushi"/>
    <property type="match status" value="4"/>
</dbReference>
<comment type="caution">
    <text evidence="8">Lacks conserved residue(s) required for the propagation of feature annotation.</text>
</comment>
<keyword evidence="9" id="KW-1133">Transmembrane helix</keyword>
<proteinExistence type="predicted"/>
<dbReference type="STRING" id="623744.A0A553NAE4"/>
<evidence type="ECO:0000256" key="6">
    <source>
        <dbReference type="ARBA" id="ARBA00023157"/>
    </source>
</evidence>
<keyword evidence="7" id="KW-0325">Glycoprotein</keyword>
<dbReference type="GO" id="GO:0016020">
    <property type="term" value="C:membrane"/>
    <property type="evidence" value="ECO:0007669"/>
    <property type="project" value="UniProtKB-SubCell"/>
</dbReference>
<evidence type="ECO:0000256" key="4">
    <source>
        <dbReference type="ARBA" id="ARBA00022737"/>
    </source>
</evidence>
<evidence type="ECO:0000256" key="5">
    <source>
        <dbReference type="ARBA" id="ARBA00023136"/>
    </source>
</evidence>
<feature type="domain" description="Sushi" evidence="10">
    <location>
        <begin position="67"/>
        <end position="124"/>
    </location>
</feature>
<dbReference type="InterPro" id="IPR000436">
    <property type="entry name" value="Sushi_SCR_CCP_dom"/>
</dbReference>
<dbReference type="InterPro" id="IPR035976">
    <property type="entry name" value="Sushi/SCR/CCP_sf"/>
</dbReference>
<evidence type="ECO:0000256" key="2">
    <source>
        <dbReference type="ARBA" id="ARBA00022659"/>
    </source>
</evidence>
<dbReference type="Gene3D" id="2.10.70.10">
    <property type="entry name" value="Complement Module, domain 1"/>
    <property type="match status" value="4"/>
</dbReference>
<feature type="transmembrane region" description="Helical" evidence="9">
    <location>
        <begin position="536"/>
        <end position="557"/>
    </location>
</feature>
<feature type="domain" description="Sushi" evidence="10">
    <location>
        <begin position="277"/>
        <end position="335"/>
    </location>
</feature>
<feature type="domain" description="Sushi" evidence="10">
    <location>
        <begin position="336"/>
        <end position="395"/>
    </location>
</feature>
<dbReference type="AlphaFoldDB" id="A0A553NAE4"/>
<dbReference type="EMBL" id="SRMA01027008">
    <property type="protein sequence ID" value="TRY62369.1"/>
    <property type="molecule type" value="Genomic_DNA"/>
</dbReference>
<keyword evidence="2 8" id="KW-0768">Sushi</keyword>
<dbReference type="PANTHER" id="PTHR46393:SF7">
    <property type="entry name" value="COMPLEMENT C2"/>
    <property type="match status" value="1"/>
</dbReference>
<keyword evidence="5 9" id="KW-0472">Membrane</keyword>
<evidence type="ECO:0000313" key="12">
    <source>
        <dbReference type="Proteomes" id="UP000316079"/>
    </source>
</evidence>
<protein>
    <recommendedName>
        <fullName evidence="10">Sushi domain-containing protein</fullName>
    </recommendedName>
</protein>
<evidence type="ECO:0000256" key="7">
    <source>
        <dbReference type="ARBA" id="ARBA00023180"/>
    </source>
</evidence>
<name>A0A553NAE4_9TELE</name>
<evidence type="ECO:0000256" key="9">
    <source>
        <dbReference type="SAM" id="Phobius"/>
    </source>
</evidence>
<evidence type="ECO:0000259" key="10">
    <source>
        <dbReference type="PROSITE" id="PS50923"/>
    </source>
</evidence>
<evidence type="ECO:0000256" key="1">
    <source>
        <dbReference type="ARBA" id="ARBA00004370"/>
    </source>
</evidence>
<keyword evidence="6 8" id="KW-1015">Disulfide bond</keyword>
<dbReference type="PROSITE" id="PS50923">
    <property type="entry name" value="SUSHI"/>
    <property type="match status" value="4"/>
</dbReference>
<feature type="disulfide bond" evidence="8">
    <location>
        <begin position="95"/>
        <end position="122"/>
    </location>
</feature>
<gene>
    <name evidence="11" type="ORF">DNTS_006565</name>
</gene>
<dbReference type="CDD" id="cd00033">
    <property type="entry name" value="CCP"/>
    <property type="match status" value="4"/>
</dbReference>
<keyword evidence="4" id="KW-0677">Repeat</keyword>
<evidence type="ECO:0000313" key="11">
    <source>
        <dbReference type="EMBL" id="TRY62369.1"/>
    </source>
</evidence>
<sequence length="612" mass="67509">MENGSSVIRTCTFNGTWSGTLPSCQVGLGSETDAYLVFRLPLDAKPDALISFLFLCSFQNPGTDPAVTCRAPPTIPNGEVEGSVFKWGTSISYKCMMGYELSFPSILTCVSNGSWSGEIPLCLRSISIQLLNRAEQMSSRTQTDFTRRYSTRHSLNQGLGKRRPRFTMTSLRGGEKDRNVQLRFGETSGLVEFLLSLRVNYRSESMSAMASLAFPNFCGDPGIPAQAKREGQSFIFRAEVTYSCSTPYVLVGSSTRTCQADSTWSGTQPRCIEPTRTTCENPGTPEYGSLNSSLGFKVGSTVKFHCQTGHLLLGSSTRSCQPDLTWSGTQPECIPHWCKQPKTPAHASVRALELPTLGFTLVYSCQPGFLLSGGSEHRACREDGSWSGKVPVCRVPDDVFAPTYSWKGSFEYKGVKQPMALTITSFNTSTGKVNVTLTNRRSELLLSGVYKSRDARLTLRLYHTKALVKKTYSQITEETLIMDGFVSADHEGNTYLFQGFIQGRDYGPFGLQRQGLKIPEPTRSPEIPPRTNSSSVAIAILVPFFALIFAGFGFYLYKQRKSDKAEYSGCSVHENNNGQATFENPMYNTNSKSIEGKVVRFDPNLNTVCTMV</sequence>
<accession>A0A553NAE4</accession>
<feature type="domain" description="Sushi" evidence="10">
    <location>
        <begin position="216"/>
        <end position="273"/>
    </location>
</feature>
<dbReference type="PANTHER" id="PTHR46393">
    <property type="entry name" value="SUSHI DOMAIN-CONTAINING PROTEIN"/>
    <property type="match status" value="1"/>
</dbReference>
<dbReference type="Proteomes" id="UP000316079">
    <property type="component" value="Unassembled WGS sequence"/>
</dbReference>
<keyword evidence="12" id="KW-1185">Reference proteome</keyword>
<keyword evidence="9" id="KW-0812">Transmembrane</keyword>
<feature type="disulfide bond" evidence="8">
    <location>
        <begin position="244"/>
        <end position="271"/>
    </location>
</feature>